<keyword evidence="1" id="KW-1133">Transmembrane helix</keyword>
<dbReference type="eggNOG" id="COG0596">
    <property type="taxonomic scope" value="Bacteria"/>
</dbReference>
<dbReference type="EMBL" id="ATAX01000035">
    <property type="protein sequence ID" value="EWM52571.1"/>
    <property type="molecule type" value="Genomic_DNA"/>
</dbReference>
<dbReference type="RefSeq" id="WP_037301079.1">
    <property type="nucleotide sequence ID" value="NZ_ATAX01000035.1"/>
</dbReference>
<feature type="domain" description="AB hydrolase-1" evidence="2">
    <location>
        <begin position="90"/>
        <end position="189"/>
    </location>
</feature>
<keyword evidence="1" id="KW-0812">Transmembrane</keyword>
<evidence type="ECO:0000313" key="4">
    <source>
        <dbReference type="Proteomes" id="UP000019365"/>
    </source>
</evidence>
<accession>W7UBT6</accession>
<evidence type="ECO:0000259" key="2">
    <source>
        <dbReference type="Pfam" id="PF00561"/>
    </source>
</evidence>
<keyword evidence="1" id="KW-0472">Membrane</keyword>
<dbReference type="GO" id="GO:0016020">
    <property type="term" value="C:membrane"/>
    <property type="evidence" value="ECO:0007669"/>
    <property type="project" value="TreeGrafter"/>
</dbReference>
<keyword evidence="4" id="KW-1185">Reference proteome</keyword>
<evidence type="ECO:0000313" key="3">
    <source>
        <dbReference type="EMBL" id="EWM52571.1"/>
    </source>
</evidence>
<proteinExistence type="predicted"/>
<organism evidence="3 4">
    <name type="scientific">Ruminococcus flavefaciens 007c</name>
    <dbReference type="NCBI Taxonomy" id="1341157"/>
    <lineage>
        <taxon>Bacteria</taxon>
        <taxon>Bacillati</taxon>
        <taxon>Bacillota</taxon>
        <taxon>Clostridia</taxon>
        <taxon>Eubacteriales</taxon>
        <taxon>Oscillospiraceae</taxon>
        <taxon>Ruminococcus</taxon>
    </lineage>
</organism>
<dbReference type="PANTHER" id="PTHR43798">
    <property type="entry name" value="MONOACYLGLYCEROL LIPASE"/>
    <property type="match status" value="1"/>
</dbReference>
<dbReference type="SUPFAM" id="SSF53474">
    <property type="entry name" value="alpha/beta-Hydrolases"/>
    <property type="match status" value="1"/>
</dbReference>
<dbReference type="PANTHER" id="PTHR43798:SF33">
    <property type="entry name" value="HYDROLASE, PUTATIVE (AFU_ORTHOLOGUE AFUA_2G14860)-RELATED"/>
    <property type="match status" value="1"/>
</dbReference>
<dbReference type="Proteomes" id="UP000019365">
    <property type="component" value="Unassembled WGS sequence"/>
</dbReference>
<gene>
    <name evidence="3" type="ORF">RF007C_08525</name>
</gene>
<dbReference type="Gene3D" id="3.40.50.1820">
    <property type="entry name" value="alpha/beta hydrolase"/>
    <property type="match status" value="1"/>
</dbReference>
<protein>
    <recommendedName>
        <fullName evidence="2">AB hydrolase-1 domain-containing protein</fullName>
    </recommendedName>
</protein>
<feature type="transmembrane region" description="Helical" evidence="1">
    <location>
        <begin position="12"/>
        <end position="34"/>
    </location>
</feature>
<comment type="caution">
    <text evidence="3">The sequence shown here is derived from an EMBL/GenBank/DDBJ whole genome shotgun (WGS) entry which is preliminary data.</text>
</comment>
<reference evidence="3 4" key="1">
    <citation type="journal article" date="2014" name="PLoS ONE">
        <title>Rumen cellulosomics: divergent fiber-degrading strategies revealed by comparative genome-wide analysis of six ruminococcal strains.</title>
        <authorList>
            <person name="Dassa B."/>
            <person name="Borovok I."/>
            <person name="Ruimy-Israeli V."/>
            <person name="Lamed R."/>
            <person name="Flint H.J."/>
            <person name="Duncan S.H."/>
            <person name="Henrissat B."/>
            <person name="Coutinho P."/>
            <person name="Morrison M."/>
            <person name="Mosoni P."/>
            <person name="Yeoman C.J."/>
            <person name="White B.A."/>
            <person name="Bayer E.A."/>
        </authorList>
    </citation>
    <scope>NUCLEOTIDE SEQUENCE [LARGE SCALE GENOMIC DNA]</scope>
    <source>
        <strain evidence="3 4">007c</strain>
    </source>
</reference>
<dbReference type="InterPro" id="IPR050266">
    <property type="entry name" value="AB_hydrolase_sf"/>
</dbReference>
<name>W7UBT6_RUMFL</name>
<sequence>MKSEKSNRVKKVLAIMACIMILFLAITFVIHRILLSKEKQMLTEAGYYNPVSVGDYSLNVHDFGIQNGKHTFVGLSGKGVFDYSVRMERLMGGLAEENRIVIVDRAGYGLSDDTKEPQTVERVVDHYRTALKNAGIEAPYILLPHSLGGAYATYWVSQYPEEIEGVIFLAGTQLSDNPDIALEDGSAFENRFAIAANQMGLVRLAKSFLLKTVIPGMNYSDEQRKYSEALNLHHTFNHAFCYEDEHMNEICNTAYHAIKPNDVPKVYICSSWGFQSGQEIDEMLAWDKQECEFTGRKQPKFPESGYDMDMLQKLRDTELQPYLDKMGNCELVLLPGIHCIYDQRPDNVAEIISDFLERIEEQTE</sequence>
<dbReference type="Pfam" id="PF00561">
    <property type="entry name" value="Abhydrolase_1"/>
    <property type="match status" value="1"/>
</dbReference>
<dbReference type="AlphaFoldDB" id="W7UBT6"/>
<dbReference type="InterPro" id="IPR029058">
    <property type="entry name" value="AB_hydrolase_fold"/>
</dbReference>
<dbReference type="PATRIC" id="fig|1341157.4.peg.2946"/>
<evidence type="ECO:0000256" key="1">
    <source>
        <dbReference type="SAM" id="Phobius"/>
    </source>
</evidence>
<dbReference type="InterPro" id="IPR000073">
    <property type="entry name" value="AB_hydrolase_1"/>
</dbReference>
<dbReference type="OrthoDB" id="59888at2"/>